<sequence>MYGSSIPRSSRAQRVQKLRELARERLVSWC</sequence>
<dbReference type="AlphaFoldDB" id="A0A9K3DAB0"/>
<accession>A0A9K3DAB0</accession>
<feature type="non-terminal residue" evidence="1">
    <location>
        <position position="1"/>
    </location>
</feature>
<reference evidence="1 2" key="1">
    <citation type="journal article" date="2018" name="PLoS ONE">
        <title>The draft genome of Kipferlia bialata reveals reductive genome evolution in fornicate parasites.</title>
        <authorList>
            <person name="Tanifuji G."/>
            <person name="Takabayashi S."/>
            <person name="Kume K."/>
            <person name="Takagi M."/>
            <person name="Nakayama T."/>
            <person name="Kamikawa R."/>
            <person name="Inagaki Y."/>
            <person name="Hashimoto T."/>
        </authorList>
    </citation>
    <scope>NUCLEOTIDE SEQUENCE [LARGE SCALE GENOMIC DNA]</scope>
    <source>
        <strain evidence="1">NY0173</strain>
    </source>
</reference>
<evidence type="ECO:0000313" key="1">
    <source>
        <dbReference type="EMBL" id="GIQ91487.1"/>
    </source>
</evidence>
<proteinExistence type="predicted"/>
<dbReference type="EMBL" id="BDIP01007807">
    <property type="protein sequence ID" value="GIQ91487.1"/>
    <property type="molecule type" value="Genomic_DNA"/>
</dbReference>
<keyword evidence="2" id="KW-1185">Reference proteome</keyword>
<name>A0A9K3DAB0_9EUKA</name>
<evidence type="ECO:0000313" key="2">
    <source>
        <dbReference type="Proteomes" id="UP000265618"/>
    </source>
</evidence>
<comment type="caution">
    <text evidence="1">The sequence shown here is derived from an EMBL/GenBank/DDBJ whole genome shotgun (WGS) entry which is preliminary data.</text>
</comment>
<organism evidence="1 2">
    <name type="scientific">Kipferlia bialata</name>
    <dbReference type="NCBI Taxonomy" id="797122"/>
    <lineage>
        <taxon>Eukaryota</taxon>
        <taxon>Metamonada</taxon>
        <taxon>Carpediemonas-like organisms</taxon>
        <taxon>Kipferlia</taxon>
    </lineage>
</organism>
<dbReference type="Proteomes" id="UP000265618">
    <property type="component" value="Unassembled WGS sequence"/>
</dbReference>
<protein>
    <submittedName>
        <fullName evidence="1">Uncharacterized protein</fullName>
    </submittedName>
</protein>
<gene>
    <name evidence="1" type="ORF">KIPB_014764</name>
</gene>